<dbReference type="EMBL" id="JHAC01000048">
    <property type="protein sequence ID" value="EYB67184.1"/>
    <property type="molecule type" value="Genomic_DNA"/>
</dbReference>
<comment type="caution">
    <text evidence="1">The sequence shown here is derived from an EMBL/GenBank/DDBJ whole genome shotgun (WGS) entry which is preliminary data.</text>
</comment>
<gene>
    <name evidence="1" type="ORF">DEIPH_ctg050orf0037</name>
</gene>
<accession>A0A016QN39</accession>
<proteinExistence type="predicted"/>
<name>A0A016QN39_9DEIO</name>
<dbReference type="AlphaFoldDB" id="A0A016QN39"/>
<dbReference type="STRING" id="1476583.DEIPH_ctg050orf0037"/>
<keyword evidence="2" id="KW-1185">Reference proteome</keyword>
<dbReference type="PATRIC" id="fig|1476583.3.peg.2795"/>
<sequence>MTVLALAWGSAAGALTLDFGVAYRSGDLTPWDGRLLHAGVSDVSFGRGTLAAHVSNRAAEVGVVQGFSLPPAGAVSTGVDAAVAWTGGVRVSSRVGASFGPVALNLAGAGFTTSADTVDPLAAWTLAPTDLRTRGWNAEFTARYRVSRTLIAVAGGEFGPQNQGTLGVEWRRDLTRVLPPAEGDDPDAEPATERTGTLTLRAGARAGQGVLGVTGGVTYSAESGLSLALDALAGPGQWGAVGSLSAPDVLGAGSLSRLYVAYEPWRWASAPLRAGVETRVPAGRGTLSLDLRGGVQPAGAGGFGARLGYSFPLGEPAAGQVVLGQP</sequence>
<evidence type="ECO:0000313" key="1">
    <source>
        <dbReference type="EMBL" id="EYB67184.1"/>
    </source>
</evidence>
<evidence type="ECO:0000313" key="2">
    <source>
        <dbReference type="Proteomes" id="UP000020492"/>
    </source>
</evidence>
<protein>
    <submittedName>
        <fullName evidence="1">Uncharacterized protein</fullName>
    </submittedName>
</protein>
<reference evidence="1 2" key="1">
    <citation type="submission" date="2014-03" db="EMBL/GenBank/DDBJ databases">
        <title>Draft genome sequence of Deinococcus phoenicis 1P10ME.</title>
        <authorList>
            <person name="Stepanov V.G."/>
            <person name="Vaishampayan P."/>
            <person name="Venkateswaran K."/>
            <person name="Fox G.E."/>
        </authorList>
    </citation>
    <scope>NUCLEOTIDE SEQUENCE [LARGE SCALE GENOMIC DNA]</scope>
    <source>
        <strain evidence="1 2">1P10ME</strain>
    </source>
</reference>
<dbReference type="Proteomes" id="UP000020492">
    <property type="component" value="Unassembled WGS sequence"/>
</dbReference>
<organism evidence="1 2">
    <name type="scientific">Deinococcus phoenicis</name>
    <dbReference type="NCBI Taxonomy" id="1476583"/>
    <lineage>
        <taxon>Bacteria</taxon>
        <taxon>Thermotogati</taxon>
        <taxon>Deinococcota</taxon>
        <taxon>Deinococci</taxon>
        <taxon>Deinococcales</taxon>
        <taxon>Deinococcaceae</taxon>
        <taxon>Deinococcus</taxon>
    </lineage>
</organism>